<sequence>MSTTPPRRFAAASLAVAAVGAALSVALALGGDADAAVAAWHAAVVVWSAIPVGCVLLLLLNHLIGRAVVLPAVLEAGCRTLWLLAVAMLPGLLALDRIYPWTAADFVPSGPLQSWWLTGPAFLLRTALYFAVWIALSEAMIREDRSVGPRHKRPGLAAAGLVLHSIIASFAAVDWIMTLTPDHASAAFGIVYAAHQAAAALAFGVLADHLVSREREPEATARGLLIAGALAWGYIAFFEYLTVWTGDLPHLAVWFLERQGGVWPSLRWLAGLLTLAGVALALAAPLGRARRWLPAAAGLLLAAQIAEAFWLVLPAAKAGPALSAAFALTVGGLWSALFFRVLARRPEHRPGRQTLPPGAAPLRHRTRQQPEGTP</sequence>
<reference evidence="4" key="1">
    <citation type="journal article" date="2019" name="Int. J. Syst. Evol. Microbiol.">
        <title>The Global Catalogue of Microorganisms (GCM) 10K type strain sequencing project: providing services to taxonomists for standard genome sequencing and annotation.</title>
        <authorList>
            <consortium name="The Broad Institute Genomics Platform"/>
            <consortium name="The Broad Institute Genome Sequencing Center for Infectious Disease"/>
            <person name="Wu L."/>
            <person name="Ma J."/>
        </authorList>
    </citation>
    <scope>NUCLEOTIDE SEQUENCE [LARGE SCALE GENOMIC DNA]</scope>
    <source>
        <strain evidence="4">CGMCC 1.16275</strain>
    </source>
</reference>
<keyword evidence="4" id="KW-1185">Reference proteome</keyword>
<feature type="transmembrane region" description="Helical" evidence="2">
    <location>
        <begin position="189"/>
        <end position="211"/>
    </location>
</feature>
<feature type="transmembrane region" description="Helical" evidence="2">
    <location>
        <begin position="38"/>
        <end position="60"/>
    </location>
</feature>
<name>A0ABW2KR12_9PROT</name>
<protein>
    <recommendedName>
        <fullName evidence="5">Quinol:cytochrome c oxidoreductase quinone-binding subunit 2</fullName>
    </recommendedName>
</protein>
<evidence type="ECO:0000256" key="1">
    <source>
        <dbReference type="SAM" id="MobiDB-lite"/>
    </source>
</evidence>
<organism evidence="3 4">
    <name type="scientific">Rhodocista pekingensis</name>
    <dbReference type="NCBI Taxonomy" id="201185"/>
    <lineage>
        <taxon>Bacteria</taxon>
        <taxon>Pseudomonadati</taxon>
        <taxon>Pseudomonadota</taxon>
        <taxon>Alphaproteobacteria</taxon>
        <taxon>Rhodospirillales</taxon>
        <taxon>Azospirillaceae</taxon>
        <taxon>Rhodocista</taxon>
    </lineage>
</organism>
<accession>A0ABW2KR12</accession>
<feature type="region of interest" description="Disordered" evidence="1">
    <location>
        <begin position="348"/>
        <end position="374"/>
    </location>
</feature>
<evidence type="ECO:0000313" key="4">
    <source>
        <dbReference type="Proteomes" id="UP001596456"/>
    </source>
</evidence>
<gene>
    <name evidence="3" type="ORF">ACFQPS_00680</name>
</gene>
<keyword evidence="2" id="KW-1133">Transmembrane helix</keyword>
<feature type="transmembrane region" description="Helical" evidence="2">
    <location>
        <begin position="223"/>
        <end position="245"/>
    </location>
</feature>
<dbReference type="EMBL" id="JBHTCM010000004">
    <property type="protein sequence ID" value="MFC7331663.1"/>
    <property type="molecule type" value="Genomic_DNA"/>
</dbReference>
<dbReference type="Proteomes" id="UP001596456">
    <property type="component" value="Unassembled WGS sequence"/>
</dbReference>
<evidence type="ECO:0000313" key="3">
    <source>
        <dbReference type="EMBL" id="MFC7331663.1"/>
    </source>
</evidence>
<comment type="caution">
    <text evidence="3">The sequence shown here is derived from an EMBL/GenBank/DDBJ whole genome shotgun (WGS) entry which is preliminary data.</text>
</comment>
<feature type="transmembrane region" description="Helical" evidence="2">
    <location>
        <begin position="156"/>
        <end position="177"/>
    </location>
</feature>
<feature type="transmembrane region" description="Helical" evidence="2">
    <location>
        <begin position="265"/>
        <end position="284"/>
    </location>
</feature>
<evidence type="ECO:0008006" key="5">
    <source>
        <dbReference type="Google" id="ProtNLM"/>
    </source>
</evidence>
<evidence type="ECO:0000256" key="2">
    <source>
        <dbReference type="SAM" id="Phobius"/>
    </source>
</evidence>
<dbReference type="PANTHER" id="PTHR43044:SF1">
    <property type="entry name" value="QUINOL:CYTOCHROME C OXIDOREDUCTASE QUINONE-BINDING SUBUNIT 2"/>
    <property type="match status" value="1"/>
</dbReference>
<feature type="transmembrane region" description="Helical" evidence="2">
    <location>
        <begin position="296"/>
        <end position="316"/>
    </location>
</feature>
<dbReference type="PANTHER" id="PTHR43044">
    <property type="match status" value="1"/>
</dbReference>
<feature type="transmembrane region" description="Helical" evidence="2">
    <location>
        <begin position="115"/>
        <end position="136"/>
    </location>
</feature>
<proteinExistence type="predicted"/>
<keyword evidence="2" id="KW-0472">Membrane</keyword>
<keyword evidence="2" id="KW-0812">Transmembrane</keyword>
<dbReference type="RefSeq" id="WP_377355573.1">
    <property type="nucleotide sequence ID" value="NZ_JBHTCM010000004.1"/>
</dbReference>
<feature type="transmembrane region" description="Helical" evidence="2">
    <location>
        <begin position="322"/>
        <end position="343"/>
    </location>
</feature>
<feature type="transmembrane region" description="Helical" evidence="2">
    <location>
        <begin position="72"/>
        <end position="95"/>
    </location>
</feature>